<evidence type="ECO:0000313" key="1">
    <source>
        <dbReference type="EMBL" id="JAI04933.1"/>
    </source>
</evidence>
<dbReference type="EMBL" id="GBXM01003645">
    <property type="protein sequence ID" value="JAI04933.1"/>
    <property type="molecule type" value="Transcribed_RNA"/>
</dbReference>
<reference evidence="1" key="1">
    <citation type="submission" date="2014-11" db="EMBL/GenBank/DDBJ databases">
        <authorList>
            <person name="Amaro Gonzalez C."/>
        </authorList>
    </citation>
    <scope>NUCLEOTIDE SEQUENCE</scope>
</reference>
<name>A0A0E9XQB8_ANGAN</name>
<reference evidence="1" key="2">
    <citation type="journal article" date="2015" name="Fish Shellfish Immunol.">
        <title>Early steps in the European eel (Anguilla anguilla)-Vibrio vulnificus interaction in the gills: Role of the RtxA13 toxin.</title>
        <authorList>
            <person name="Callol A."/>
            <person name="Pajuelo D."/>
            <person name="Ebbesson L."/>
            <person name="Teles M."/>
            <person name="MacKenzie S."/>
            <person name="Amaro C."/>
        </authorList>
    </citation>
    <scope>NUCLEOTIDE SEQUENCE</scope>
</reference>
<dbReference type="AlphaFoldDB" id="A0A0E9XQB8"/>
<protein>
    <submittedName>
        <fullName evidence="1">Uncharacterized protein</fullName>
    </submittedName>
</protein>
<sequence length="21" mass="2658">MLTTMKLVKNWLQKQIIMKYF</sequence>
<accession>A0A0E9XQB8</accession>
<organism evidence="1">
    <name type="scientific">Anguilla anguilla</name>
    <name type="common">European freshwater eel</name>
    <name type="synonym">Muraena anguilla</name>
    <dbReference type="NCBI Taxonomy" id="7936"/>
    <lineage>
        <taxon>Eukaryota</taxon>
        <taxon>Metazoa</taxon>
        <taxon>Chordata</taxon>
        <taxon>Craniata</taxon>
        <taxon>Vertebrata</taxon>
        <taxon>Euteleostomi</taxon>
        <taxon>Actinopterygii</taxon>
        <taxon>Neopterygii</taxon>
        <taxon>Teleostei</taxon>
        <taxon>Anguilliformes</taxon>
        <taxon>Anguillidae</taxon>
        <taxon>Anguilla</taxon>
    </lineage>
</organism>
<proteinExistence type="predicted"/>